<dbReference type="RefSeq" id="WP_002991026.1">
    <property type="nucleotide sequence ID" value="NZ_CP068108.1"/>
</dbReference>
<gene>
    <name evidence="1" type="ORF">I6I88_04085</name>
</gene>
<name>A0A9Q6ZGD8_MYROD</name>
<dbReference type="Gene3D" id="1.25.40.70">
    <property type="entry name" value="Phosphatidylinositol 3-kinase, accessory domain (PIK)"/>
    <property type="match status" value="1"/>
</dbReference>
<dbReference type="EMBL" id="CP068108">
    <property type="protein sequence ID" value="QQU00940.1"/>
    <property type="molecule type" value="Genomic_DNA"/>
</dbReference>
<dbReference type="GeneID" id="93526815"/>
<dbReference type="InterPro" id="IPR016024">
    <property type="entry name" value="ARM-type_fold"/>
</dbReference>
<dbReference type="Proteomes" id="UP000596202">
    <property type="component" value="Chromosome"/>
</dbReference>
<dbReference type="AlphaFoldDB" id="A0A9Q6ZGD8"/>
<accession>A0A9Q6ZGD8</accession>
<protein>
    <submittedName>
        <fullName evidence="1">DUF2019 domain-containing protein</fullName>
    </submittedName>
</protein>
<dbReference type="InterPro" id="IPR042236">
    <property type="entry name" value="PI3K_accessory_sf"/>
</dbReference>
<evidence type="ECO:0000313" key="1">
    <source>
        <dbReference type="EMBL" id="QQU00940.1"/>
    </source>
</evidence>
<sequence length="115" mass="13283">MTIKDIKIALEIFEEACIKHAEATEKGDYKTANKYYTKIVKVAKFLKEENAITNLKNYLSSPFVGVRLWAGYYWLTINEQEGIKVLKEIVNSPTIHSLTAETTLSEWKRGNLKIW</sequence>
<evidence type="ECO:0000313" key="2">
    <source>
        <dbReference type="Proteomes" id="UP000596202"/>
    </source>
</evidence>
<reference evidence="1 2" key="1">
    <citation type="submission" date="2021-01" db="EMBL/GenBank/DDBJ databases">
        <title>FDA dAtabase for Regulatory Grade micrObial Sequences (FDA-ARGOS): Supporting development and validation of Infectious Disease Dx tests.</title>
        <authorList>
            <person name="Sproer C."/>
            <person name="Gronow S."/>
            <person name="Severitt S."/>
            <person name="Schroder I."/>
            <person name="Tallon L."/>
            <person name="Sadzewicz L."/>
            <person name="Zhao X."/>
            <person name="Boylan J."/>
            <person name="Ott S."/>
            <person name="Bowen H."/>
            <person name="Vavikolanu K."/>
            <person name="Mehta A."/>
            <person name="Aluvathingal J."/>
            <person name="Nadendla S."/>
            <person name="Lowell S."/>
            <person name="Myers T."/>
            <person name="Yan Y."/>
            <person name="Sichtig H."/>
        </authorList>
    </citation>
    <scope>NUCLEOTIDE SEQUENCE [LARGE SCALE GENOMIC DNA]</scope>
    <source>
        <strain evidence="1 2">FDAARGOS_1131</strain>
    </source>
</reference>
<organism evidence="1 2">
    <name type="scientific">Myroides odoratus</name>
    <name type="common">Flavobacterium odoratum</name>
    <dbReference type="NCBI Taxonomy" id="256"/>
    <lineage>
        <taxon>Bacteria</taxon>
        <taxon>Pseudomonadati</taxon>
        <taxon>Bacteroidota</taxon>
        <taxon>Flavobacteriia</taxon>
        <taxon>Flavobacteriales</taxon>
        <taxon>Flavobacteriaceae</taxon>
        <taxon>Myroides</taxon>
    </lineage>
</organism>
<proteinExistence type="predicted"/>
<dbReference type="SUPFAM" id="SSF48371">
    <property type="entry name" value="ARM repeat"/>
    <property type="match status" value="1"/>
</dbReference>
<dbReference type="OrthoDB" id="1450106at2"/>